<dbReference type="Pfam" id="PF00078">
    <property type="entry name" value="RVT_1"/>
    <property type="match status" value="1"/>
</dbReference>
<evidence type="ECO:0000313" key="4">
    <source>
        <dbReference type="Proteomes" id="UP000601435"/>
    </source>
</evidence>
<evidence type="ECO:0000256" key="1">
    <source>
        <dbReference type="SAM" id="MobiDB-lite"/>
    </source>
</evidence>
<accession>A0A812UUI6</accession>
<dbReference type="OrthoDB" id="445474at2759"/>
<proteinExistence type="predicted"/>
<reference evidence="3" key="1">
    <citation type="submission" date="2021-02" db="EMBL/GenBank/DDBJ databases">
        <authorList>
            <person name="Dougan E. K."/>
            <person name="Rhodes N."/>
            <person name="Thang M."/>
            <person name="Chan C."/>
        </authorList>
    </citation>
    <scope>NUCLEOTIDE SEQUENCE</scope>
</reference>
<dbReference type="InterPro" id="IPR043502">
    <property type="entry name" value="DNA/RNA_pol_sf"/>
</dbReference>
<feature type="compositionally biased region" description="Gly residues" evidence="1">
    <location>
        <begin position="856"/>
        <end position="867"/>
    </location>
</feature>
<sequence>GAWYKGRWYDQNTVSALQQSQPCDLINFYQHAWHDTDHTRSLRHQALDSLTRVIQQAMVLGLDLCVLNTFQSSHPPHTYCWGTQRSHIDFIMIKRDLADGHSRQSHAKHDHPLGCWRGGARHFPVHAGVPVIWRPWSQSPQDTVTKAIDRHAIADALAGKADPRVQDFRRDLQTQLDSISHDLVALHDTVRSLAIKHFPKKAPVREQRPWQDGTLQQYASLMGGHLRKLRRWASRPAAYQRAQALFQCWRHSVQFARMHRMAQRQGKELRRARRANLLMQADQAISSGSSRLFYQLVDKLAPKGRYRKFQLSRGGSILTPEEELDTMRKHFTQVFNGDNTQLPTPPELHAEDSSLPVDSRELQVFLDKLPARKAGAPHTAPGAVWCMCSDLVATPLAKILTQRWSQAPLQPPDNWAKATLSLLLKPHKTGSSPKDFRPIGLLDALGKASISMLLSKLRFDLETYVRTTPQFAYVTGRSTSDALRRVFLHNHDARALRSPSTRDPHFKRAGGRSPSLQGGLQVCLDLTSAFDYVPRHLIAEALHEAGITGAPAELLLNWLHQCTYDLYIDQQHTSIPTNRGVKQGCPASPLLFAAFMTLVTRRLSSRLTTEWVERCLTMFADDFHIGQCFHSYHELETLSSRIGYIMSTLRSHGMSVHATKAKAIITIEGTKRSTAVKKLVRTSEDGRLFRIHTKQGDEFLPLVRQADYLGLDVFYMLTVLSPSRTGSVQTLVLKHLRGIARKTFESAFGRQEPDDPHVLPYDHDWNLHLASRLMSEAQDLQVASLKVPKHPFDRARHSVDGVSVSRGPAPQKGTESEREDESFGSVLVAAGKRGTDEKPTGAPQDRLPKVGRGSVALGGQGKGFQGKGGRRRPGKNQNGRPQSDSGNSSFLSGSTTDGEDAELLHLVARAIVRHEDTLNVLRRSTGWVFWIRSGDHSILPTLVDLASKWREVAEKQEIQADHISLRVTLLWGIFTTLKEKLSHLSQEQLAYANRASWIDTSSNWNFQRWDSQHQMLIVDTYRPPLSLAQIQESLATLLRVINGDTLTRFAATKGISADMQGTVLFQADISLR</sequence>
<feature type="non-terminal residue" evidence="3">
    <location>
        <position position="1072"/>
    </location>
</feature>
<evidence type="ECO:0000259" key="2">
    <source>
        <dbReference type="PROSITE" id="PS50878"/>
    </source>
</evidence>
<feature type="non-terminal residue" evidence="3">
    <location>
        <position position="1"/>
    </location>
</feature>
<keyword evidence="4" id="KW-1185">Reference proteome</keyword>
<dbReference type="Proteomes" id="UP000601435">
    <property type="component" value="Unassembled WGS sequence"/>
</dbReference>
<comment type="caution">
    <text evidence="3">The sequence shown here is derived from an EMBL/GenBank/DDBJ whole genome shotgun (WGS) entry which is preliminary data.</text>
</comment>
<dbReference type="PROSITE" id="PS50878">
    <property type="entry name" value="RT_POL"/>
    <property type="match status" value="1"/>
</dbReference>
<dbReference type="InterPro" id="IPR000477">
    <property type="entry name" value="RT_dom"/>
</dbReference>
<dbReference type="PANTHER" id="PTHR19446">
    <property type="entry name" value="REVERSE TRANSCRIPTASES"/>
    <property type="match status" value="1"/>
</dbReference>
<feature type="compositionally biased region" description="Low complexity" evidence="1">
    <location>
        <begin position="875"/>
        <end position="894"/>
    </location>
</feature>
<name>A0A812UUI6_9DINO</name>
<protein>
    <submittedName>
        <fullName evidence="3">Pol protein</fullName>
    </submittedName>
</protein>
<gene>
    <name evidence="3" type="primary">Pol</name>
    <name evidence="3" type="ORF">SNEC2469_LOCUS16859</name>
</gene>
<feature type="domain" description="Reverse transcriptase" evidence="2">
    <location>
        <begin position="404"/>
        <end position="713"/>
    </location>
</feature>
<organism evidence="3 4">
    <name type="scientific">Symbiodinium necroappetens</name>
    <dbReference type="NCBI Taxonomy" id="1628268"/>
    <lineage>
        <taxon>Eukaryota</taxon>
        <taxon>Sar</taxon>
        <taxon>Alveolata</taxon>
        <taxon>Dinophyceae</taxon>
        <taxon>Suessiales</taxon>
        <taxon>Symbiodiniaceae</taxon>
        <taxon>Symbiodinium</taxon>
    </lineage>
</organism>
<evidence type="ECO:0000313" key="3">
    <source>
        <dbReference type="EMBL" id="CAE7578930.1"/>
    </source>
</evidence>
<dbReference type="AlphaFoldDB" id="A0A812UUI6"/>
<dbReference type="EMBL" id="CAJNJA010027565">
    <property type="protein sequence ID" value="CAE7578930.1"/>
    <property type="molecule type" value="Genomic_DNA"/>
</dbReference>
<feature type="region of interest" description="Disordered" evidence="1">
    <location>
        <begin position="791"/>
        <end position="896"/>
    </location>
</feature>
<dbReference type="SUPFAM" id="SSF56672">
    <property type="entry name" value="DNA/RNA polymerases"/>
    <property type="match status" value="1"/>
</dbReference>